<proteinExistence type="predicted"/>
<keyword evidence="1" id="KW-0597">Phosphoprotein</keyword>
<evidence type="ECO:0000256" key="1">
    <source>
        <dbReference type="ARBA" id="ARBA00022553"/>
    </source>
</evidence>
<dbReference type="InterPro" id="IPR008984">
    <property type="entry name" value="SMAD_FHA_dom_sf"/>
</dbReference>
<dbReference type="SUPFAM" id="SSF49879">
    <property type="entry name" value="SMAD/FHA domain"/>
    <property type="match status" value="1"/>
</dbReference>
<dbReference type="InterPro" id="IPR042287">
    <property type="entry name" value="FhaA_N_sf"/>
</dbReference>
<dbReference type="SMART" id="SM00240">
    <property type="entry name" value="FHA"/>
    <property type="match status" value="1"/>
</dbReference>
<sequence length="288" mass="30981">MQPPANQPWTLRKGARIMGFLDNVERGLEKVVTSFFRGTSTADLKPVELTTAIRNEMDRGIMPISEGRSLAANDFVVSLSSKDYNTAQGWGRSVVNEMAKVTAEHAVAQDYSVRGDVMIHFVSKGDFKPGEMEIASSVKESSARPVASAPAKRPATTPAAPVAAPKTTAQPRPTVRPIAGIPNKPMQKQAILEVAGQRFALNHHSIVLGRSASTDIPVDDSGVSRQHVRVETRGKTSFVVTDLGSTNGTYVDGKKISEETRIFDGSIITIGQTKIVFRLITANNGGRA</sequence>
<dbReference type="PANTHER" id="PTHR23308">
    <property type="entry name" value="NUCLEAR INHIBITOR OF PROTEIN PHOSPHATASE-1"/>
    <property type="match status" value="1"/>
</dbReference>
<dbReference type="Pfam" id="PF00498">
    <property type="entry name" value="FHA"/>
    <property type="match status" value="1"/>
</dbReference>
<comment type="caution">
    <text evidence="4">The sequence shown here is derived from an EMBL/GenBank/DDBJ whole genome shotgun (WGS) entry which is preliminary data.</text>
</comment>
<dbReference type="InterPro" id="IPR000253">
    <property type="entry name" value="FHA_dom"/>
</dbReference>
<evidence type="ECO:0000256" key="2">
    <source>
        <dbReference type="SAM" id="MobiDB-lite"/>
    </source>
</evidence>
<dbReference type="AlphaFoldDB" id="A0A2N7S129"/>
<gene>
    <name evidence="4" type="ORF">CIK84_14355</name>
</gene>
<evidence type="ECO:0000313" key="5">
    <source>
        <dbReference type="Proteomes" id="UP000235739"/>
    </source>
</evidence>
<evidence type="ECO:0000313" key="4">
    <source>
        <dbReference type="EMBL" id="PMQ19813.1"/>
    </source>
</evidence>
<dbReference type="Gene3D" id="3.30.2320.60">
    <property type="entry name" value="FhaA, phosphopeptide-binding domain (DUF3662)"/>
    <property type="match status" value="1"/>
</dbReference>
<dbReference type="CDD" id="cd00060">
    <property type="entry name" value="FHA"/>
    <property type="match status" value="1"/>
</dbReference>
<feature type="domain" description="FHA" evidence="3">
    <location>
        <begin position="206"/>
        <end position="256"/>
    </location>
</feature>
<dbReference type="InterPro" id="IPR022128">
    <property type="entry name" value="FhaA_N"/>
</dbReference>
<dbReference type="EMBL" id="PNQX01000002">
    <property type="protein sequence ID" value="PMQ19813.1"/>
    <property type="molecule type" value="Genomic_DNA"/>
</dbReference>
<dbReference type="InterPro" id="IPR050923">
    <property type="entry name" value="Cell_Proc_Reg/RNA_Proc"/>
</dbReference>
<dbReference type="Proteomes" id="UP000235739">
    <property type="component" value="Unassembled WGS sequence"/>
</dbReference>
<protein>
    <submittedName>
        <fullName evidence="4">DUF2662 domain-containing protein</fullName>
    </submittedName>
</protein>
<reference evidence="4 5" key="1">
    <citation type="journal article" date="2017" name="Elife">
        <title>Extensive horizontal gene transfer in cheese-associated bacteria.</title>
        <authorList>
            <person name="Bonham K.S."/>
            <person name="Wolfe B.E."/>
            <person name="Dutton R.J."/>
        </authorList>
    </citation>
    <scope>NUCLEOTIDE SEQUENCE [LARGE SCALE GENOMIC DNA]</scope>
    <source>
        <strain evidence="4 5">JB182</strain>
    </source>
</reference>
<feature type="region of interest" description="Disordered" evidence="2">
    <location>
        <begin position="138"/>
        <end position="181"/>
    </location>
</feature>
<name>A0A2N7S129_9MICC</name>
<dbReference type="PROSITE" id="PS50006">
    <property type="entry name" value="FHA_DOMAIN"/>
    <property type="match status" value="1"/>
</dbReference>
<accession>A0A2N7S129</accession>
<dbReference type="Pfam" id="PF12401">
    <property type="entry name" value="FhaA_N"/>
    <property type="match status" value="1"/>
</dbReference>
<organism evidence="4 5">
    <name type="scientific">Glutamicibacter arilaitensis</name>
    <dbReference type="NCBI Taxonomy" id="256701"/>
    <lineage>
        <taxon>Bacteria</taxon>
        <taxon>Bacillati</taxon>
        <taxon>Actinomycetota</taxon>
        <taxon>Actinomycetes</taxon>
        <taxon>Micrococcales</taxon>
        <taxon>Micrococcaceae</taxon>
        <taxon>Glutamicibacter</taxon>
    </lineage>
</organism>
<feature type="compositionally biased region" description="Low complexity" evidence="2">
    <location>
        <begin position="147"/>
        <end position="171"/>
    </location>
</feature>
<evidence type="ECO:0000259" key="3">
    <source>
        <dbReference type="PROSITE" id="PS50006"/>
    </source>
</evidence>
<dbReference type="Gene3D" id="2.60.200.20">
    <property type="match status" value="1"/>
</dbReference>